<keyword evidence="3" id="KW-1185">Reference proteome</keyword>
<evidence type="ECO:0000256" key="1">
    <source>
        <dbReference type="SAM" id="MobiDB-lite"/>
    </source>
</evidence>
<reference evidence="2 3" key="1">
    <citation type="journal article" date="2014" name="BMC Genomics">
        <title>Comparative genome sequencing reveals chemotype-specific gene clusters in the toxigenic black mold Stachybotrys.</title>
        <authorList>
            <person name="Semeiks J."/>
            <person name="Borek D."/>
            <person name="Otwinowski Z."/>
            <person name="Grishin N.V."/>
        </authorList>
    </citation>
    <scope>NUCLEOTIDE SEQUENCE [LARGE SCALE GENOMIC DNA]</scope>
    <source>
        <strain evidence="2 3">IBT 40285</strain>
    </source>
</reference>
<name>A0A084QJU3_STAC4</name>
<dbReference type="OrthoDB" id="10408275at2759"/>
<feature type="region of interest" description="Disordered" evidence="1">
    <location>
        <begin position="1"/>
        <end position="21"/>
    </location>
</feature>
<organism evidence="2 3">
    <name type="scientific">Stachybotrys chlorohalonatus (strain IBT 40285)</name>
    <dbReference type="NCBI Taxonomy" id="1283841"/>
    <lineage>
        <taxon>Eukaryota</taxon>
        <taxon>Fungi</taxon>
        <taxon>Dikarya</taxon>
        <taxon>Ascomycota</taxon>
        <taxon>Pezizomycotina</taxon>
        <taxon>Sordariomycetes</taxon>
        <taxon>Hypocreomycetidae</taxon>
        <taxon>Hypocreales</taxon>
        <taxon>Stachybotryaceae</taxon>
        <taxon>Stachybotrys</taxon>
    </lineage>
</organism>
<evidence type="ECO:0000313" key="2">
    <source>
        <dbReference type="EMBL" id="KFA64228.1"/>
    </source>
</evidence>
<gene>
    <name evidence="2" type="ORF">S40285_09874</name>
</gene>
<dbReference type="EMBL" id="KL660698">
    <property type="protein sequence ID" value="KFA64228.1"/>
    <property type="molecule type" value="Genomic_DNA"/>
</dbReference>
<dbReference type="AlphaFoldDB" id="A0A084QJU3"/>
<accession>A0A084QJU3</accession>
<proteinExistence type="predicted"/>
<sequence length="248" mass="26659">MDAEARMHSTNARQEPMRSAGEISGAKVPWLTRNAPTVPPTDEFGFAHVIARKTRGALAKSLTKAKSNHARAHPPALGPALAQFPPLRGTVCLFLPLSAPATCCRCYALAKVSQPLTVAGQAYSTYYLRSTTAGSCSHGTLVGIQESGHIRALDNPHMVLCIPEVCKRGHGVQRTVTVPGSDPVKLWACHDVLTSSHTATGTLLAGRELRIPSFRLDRRAFAFGRVRMLLVMSLPIRSLSPTQPLLAP</sequence>
<dbReference type="Proteomes" id="UP000028524">
    <property type="component" value="Unassembled WGS sequence"/>
</dbReference>
<protein>
    <submittedName>
        <fullName evidence="2">Uncharacterized protein</fullName>
    </submittedName>
</protein>
<dbReference type="HOGENOM" id="CLU_1120739_0_0_1"/>
<evidence type="ECO:0000313" key="3">
    <source>
        <dbReference type="Proteomes" id="UP000028524"/>
    </source>
</evidence>
<dbReference type="InParanoid" id="A0A084QJU3"/>